<dbReference type="AlphaFoldDB" id="A0A8H6M5P1"/>
<feature type="domain" description="F-box" evidence="1">
    <location>
        <begin position="18"/>
        <end position="76"/>
    </location>
</feature>
<sequence length="90" mass="9993">MDAPPQTTPVEEIINGRINALPTELLITIFLLCTSSQEFKLNVLDCAQAPASLTQVCNRWRTIALGQGELWNWINISLVDGGQFIPNIRV</sequence>
<evidence type="ECO:0000259" key="1">
    <source>
        <dbReference type="Pfam" id="PF12937"/>
    </source>
</evidence>
<evidence type="ECO:0000313" key="3">
    <source>
        <dbReference type="Proteomes" id="UP000521943"/>
    </source>
</evidence>
<comment type="caution">
    <text evidence="2">The sequence shown here is derived from an EMBL/GenBank/DDBJ whole genome shotgun (WGS) entry which is preliminary data.</text>
</comment>
<proteinExistence type="predicted"/>
<gene>
    <name evidence="2" type="ORF">DFP72DRAFT_1067508</name>
</gene>
<name>A0A8H6M5P1_9AGAR</name>
<dbReference type="EMBL" id="JACGCI010000029">
    <property type="protein sequence ID" value="KAF6755705.1"/>
    <property type="molecule type" value="Genomic_DNA"/>
</dbReference>
<dbReference type="Gene3D" id="1.20.1280.50">
    <property type="match status" value="1"/>
</dbReference>
<dbReference type="Pfam" id="PF12937">
    <property type="entry name" value="F-box-like"/>
    <property type="match status" value="1"/>
</dbReference>
<dbReference type="SUPFAM" id="SSF81383">
    <property type="entry name" value="F-box domain"/>
    <property type="match status" value="1"/>
</dbReference>
<keyword evidence="3" id="KW-1185">Reference proteome</keyword>
<protein>
    <recommendedName>
        <fullName evidence="1">F-box domain-containing protein</fullName>
    </recommendedName>
</protein>
<dbReference type="InterPro" id="IPR036047">
    <property type="entry name" value="F-box-like_dom_sf"/>
</dbReference>
<dbReference type="OrthoDB" id="3065495at2759"/>
<organism evidence="2 3">
    <name type="scientific">Ephemerocybe angulata</name>
    <dbReference type="NCBI Taxonomy" id="980116"/>
    <lineage>
        <taxon>Eukaryota</taxon>
        <taxon>Fungi</taxon>
        <taxon>Dikarya</taxon>
        <taxon>Basidiomycota</taxon>
        <taxon>Agaricomycotina</taxon>
        <taxon>Agaricomycetes</taxon>
        <taxon>Agaricomycetidae</taxon>
        <taxon>Agaricales</taxon>
        <taxon>Agaricineae</taxon>
        <taxon>Psathyrellaceae</taxon>
        <taxon>Ephemerocybe</taxon>
    </lineage>
</organism>
<dbReference type="Proteomes" id="UP000521943">
    <property type="component" value="Unassembled WGS sequence"/>
</dbReference>
<evidence type="ECO:0000313" key="2">
    <source>
        <dbReference type="EMBL" id="KAF6755705.1"/>
    </source>
</evidence>
<accession>A0A8H6M5P1</accession>
<dbReference type="InterPro" id="IPR001810">
    <property type="entry name" value="F-box_dom"/>
</dbReference>
<reference evidence="2 3" key="1">
    <citation type="submission" date="2020-07" db="EMBL/GenBank/DDBJ databases">
        <title>Comparative genomics of pyrophilous fungi reveals a link between fire events and developmental genes.</title>
        <authorList>
            <consortium name="DOE Joint Genome Institute"/>
            <person name="Steindorff A.S."/>
            <person name="Carver A."/>
            <person name="Calhoun S."/>
            <person name="Stillman K."/>
            <person name="Liu H."/>
            <person name="Lipzen A."/>
            <person name="Pangilinan J."/>
            <person name="Labutti K."/>
            <person name="Bruns T.D."/>
            <person name="Grigoriev I.V."/>
        </authorList>
    </citation>
    <scope>NUCLEOTIDE SEQUENCE [LARGE SCALE GENOMIC DNA]</scope>
    <source>
        <strain evidence="2 3">CBS 144469</strain>
    </source>
</reference>